<dbReference type="InterPro" id="IPR011050">
    <property type="entry name" value="Pectin_lyase_fold/virulence"/>
</dbReference>
<dbReference type="Proteomes" id="UP001281761">
    <property type="component" value="Unassembled WGS sequence"/>
</dbReference>
<proteinExistence type="predicted"/>
<sequence length="1353" mass="147097">MRANHQFQTWKPQFGSSMFCLISIFLVFLHQIYSFLSPPSLAHSLDPSAYILDISHQWLPTTPLSSTRISLPPESFHALNYPVHSRKLQVFGQKSKLVHARINQINVTTNVDSDESDSSFRQFEGLSPILDVFNSSLSLQNLHIDSGIGLTCVAFIGDSIVQLSGCSILSSHLTSPLVVTQSTLESDTTVTIVDCDHKSNPLDWSLLPLVGMSTQRFPFTSRHKTHQLNKQTFKMSSLVVSGTGLSFNSTKFPLGTGPLFDFGVLSPVNLASVIECSIVLDSCDLLNTSSIPPRSSFVPLCPHLSQRLIGCSLKHTPNHLTGTSGMRLDVASEILMSNSSFSDSVTTPDDERDPESNVDIVVPETPTGLPSVEFSSGSRTTQLLLKASTTATQLWVDSCAFSDITVTTTTGGALRVYDPSIPVCIKHSSFTNCHSTTSTGAGGVYVGIQSTSSLAQKITFFQYQNTYAGNTGFKGPGHCYSQWFNIIVAECTFTGSNTDKEQPNQPSGVSLNRPGDIVVQNSTFGQNSGKMVGGLSLQMNVDPTHIILSSVLFFENQYIGTTLRQSITDLVIQGTAYTYEASDLYSTSTSPRCGSENAVKVFPEIVAPAILEVKFNEVINSEQNGYCIEMEFLGKFPNTNRRYDVVYKSNLSGKLYTLTGVTFDSTKSTKHTFNFMNPSDPDGLSPRTSYRLVDVKKSETQSTSNDFDVGTGTEPDWLFWHFETYSSGADSLYGWTMFIPYSATLTAVTVELDAMNEKIAVLNLTVDRIVNGVFSLLVFDTSDESKTPIDLGVVEYTVSSTPSTKSMDVGISVSGSHLQYGHIYQVISLSSPTFIIKPYSLHFTTQSLLQSASCEFDRTNTTSLSLTVRGIRFPPGKTFTLTIVEVDGSNEEIGLPFDLTDSFVPAETDETALSSHTFPTQTHPSPLQHGKRYEITHFVVVSAPHGVQKRVIFTTPTVPVRSTMIVSKHNGSEEPECGTVTSPCASIKTGWDHAGSGEETDAIQMKIDREASCGGWISVGRRALEMRCLWNRKDRLMVEDTVEGSRSTQAVFVVDGGHISISDIVVLLPSFALSFSSLHPRFLIGGWGDCVVSAVRLSSYEGEGVGMGLVCMTRGTCTIDSVSLDHITFSDSVTLISTCANNSEFHLAISHFVSSTVSTQNASLIAFASKNGLSGFSMTDSELLWTVQKVGSPLSTALIDVSTPQTHVEIVRCTFFESGCVSERSIRLGWTLSIVLVRTEPLARRSVVDLLSCLVIDCCGLDSSSQNGAVVVDCGEGVTRLNLCGSWFEETTATSPPFERDGDGRLVLSKNRKIVFSSSQSAGAVVVANRIVPTIRRTGSAFSNCRLVLKNKL</sequence>
<accession>A0ABQ9XII9</accession>
<reference evidence="1 2" key="1">
    <citation type="journal article" date="2022" name="bioRxiv">
        <title>Genomics of Preaxostyla Flagellates Illuminates Evolutionary Transitions and the Path Towards Mitochondrial Loss.</title>
        <authorList>
            <person name="Novak L.V.F."/>
            <person name="Treitli S.C."/>
            <person name="Pyrih J."/>
            <person name="Halakuc P."/>
            <person name="Pipaliya S.V."/>
            <person name="Vacek V."/>
            <person name="Brzon O."/>
            <person name="Soukal P."/>
            <person name="Eme L."/>
            <person name="Dacks J.B."/>
            <person name="Karnkowska A."/>
            <person name="Elias M."/>
            <person name="Hampl V."/>
        </authorList>
    </citation>
    <scope>NUCLEOTIDE SEQUENCE [LARGE SCALE GENOMIC DNA]</scope>
    <source>
        <strain evidence="1">NAU3</strain>
        <tissue evidence="1">Gut</tissue>
    </source>
</reference>
<dbReference type="EMBL" id="JARBJD010000135">
    <property type="protein sequence ID" value="KAK2950442.1"/>
    <property type="molecule type" value="Genomic_DNA"/>
</dbReference>
<gene>
    <name evidence="1" type="ORF">BLNAU_14560</name>
</gene>
<keyword evidence="2" id="KW-1185">Reference proteome</keyword>
<name>A0ABQ9XII9_9EUKA</name>
<dbReference type="SUPFAM" id="SSF51126">
    <property type="entry name" value="Pectin lyase-like"/>
    <property type="match status" value="1"/>
</dbReference>
<evidence type="ECO:0000313" key="2">
    <source>
        <dbReference type="Proteomes" id="UP001281761"/>
    </source>
</evidence>
<evidence type="ECO:0000313" key="1">
    <source>
        <dbReference type="EMBL" id="KAK2950442.1"/>
    </source>
</evidence>
<protein>
    <submittedName>
        <fullName evidence="1">Uncharacterized protein</fullName>
    </submittedName>
</protein>
<comment type="caution">
    <text evidence="1">The sequence shown here is derived from an EMBL/GenBank/DDBJ whole genome shotgun (WGS) entry which is preliminary data.</text>
</comment>
<organism evidence="1 2">
    <name type="scientific">Blattamonas nauphoetae</name>
    <dbReference type="NCBI Taxonomy" id="2049346"/>
    <lineage>
        <taxon>Eukaryota</taxon>
        <taxon>Metamonada</taxon>
        <taxon>Preaxostyla</taxon>
        <taxon>Oxymonadida</taxon>
        <taxon>Blattamonas</taxon>
    </lineage>
</organism>